<reference evidence="9 10" key="1">
    <citation type="submission" date="2017-07" db="EMBL/GenBank/DDBJ databases">
        <title>Genome sequence of the Sordaria macrospora wild type strain R19027.</title>
        <authorList>
            <person name="Nowrousian M."/>
            <person name="Teichert I."/>
            <person name="Kueck U."/>
        </authorList>
    </citation>
    <scope>NUCLEOTIDE SEQUENCE [LARGE SCALE GENOMIC DNA]</scope>
    <source>
        <strain evidence="9 10">R19027</strain>
        <tissue evidence="9">Mycelium</tissue>
    </source>
</reference>
<evidence type="ECO:0000256" key="8">
    <source>
        <dbReference type="SAM" id="MobiDB-lite"/>
    </source>
</evidence>
<keyword evidence="3" id="KW-0689">Ribosomal protein</keyword>
<dbReference type="Pfam" id="PF06984">
    <property type="entry name" value="MRP-L47"/>
    <property type="match status" value="1"/>
</dbReference>
<evidence type="ECO:0000256" key="2">
    <source>
        <dbReference type="ARBA" id="ARBA00009254"/>
    </source>
</evidence>
<comment type="subcellular location">
    <subcellularLocation>
        <location evidence="1">Mitochondrion</location>
    </subcellularLocation>
</comment>
<evidence type="ECO:0000256" key="5">
    <source>
        <dbReference type="ARBA" id="ARBA00023274"/>
    </source>
</evidence>
<evidence type="ECO:0000256" key="3">
    <source>
        <dbReference type="ARBA" id="ARBA00022980"/>
    </source>
</evidence>
<comment type="caution">
    <text evidence="9">The sequence shown here is derived from an EMBL/GenBank/DDBJ whole genome shotgun (WGS) entry which is preliminary data.</text>
</comment>
<feature type="region of interest" description="Disordered" evidence="8">
    <location>
        <begin position="208"/>
        <end position="267"/>
    </location>
</feature>
<name>A0A8S9A6V5_SORMA</name>
<feature type="compositionally biased region" description="Basic and acidic residues" evidence="8">
    <location>
        <begin position="53"/>
        <end position="66"/>
    </location>
</feature>
<dbReference type="Gene3D" id="6.10.330.20">
    <property type="match status" value="1"/>
</dbReference>
<dbReference type="VEuPathDB" id="FungiDB:SMAC_01702"/>
<dbReference type="GO" id="GO:0005762">
    <property type="term" value="C:mitochondrial large ribosomal subunit"/>
    <property type="evidence" value="ECO:0007669"/>
    <property type="project" value="TreeGrafter"/>
</dbReference>
<dbReference type="EMBL" id="NMPR01000008">
    <property type="protein sequence ID" value="KAA8635892.1"/>
    <property type="molecule type" value="Genomic_DNA"/>
</dbReference>
<dbReference type="GO" id="GO:0032543">
    <property type="term" value="P:mitochondrial translation"/>
    <property type="evidence" value="ECO:0007669"/>
    <property type="project" value="TreeGrafter"/>
</dbReference>
<dbReference type="PANTHER" id="PTHR21183:SF18">
    <property type="entry name" value="LARGE RIBOSOMAL SUBUNIT PROTEIN UL29M"/>
    <property type="match status" value="1"/>
</dbReference>
<dbReference type="PANTHER" id="PTHR21183">
    <property type="entry name" value="RIBOSOMAL PROTEIN L47, MITOCHONDRIAL-RELATED"/>
    <property type="match status" value="1"/>
</dbReference>
<organism evidence="9 10">
    <name type="scientific">Sordaria macrospora</name>
    <dbReference type="NCBI Taxonomy" id="5147"/>
    <lineage>
        <taxon>Eukaryota</taxon>
        <taxon>Fungi</taxon>
        <taxon>Dikarya</taxon>
        <taxon>Ascomycota</taxon>
        <taxon>Pezizomycotina</taxon>
        <taxon>Sordariomycetes</taxon>
        <taxon>Sordariomycetidae</taxon>
        <taxon>Sordariales</taxon>
        <taxon>Sordariaceae</taxon>
        <taxon>Sordaria</taxon>
    </lineage>
</organism>
<dbReference type="Proteomes" id="UP000433876">
    <property type="component" value="Unassembled WGS sequence"/>
</dbReference>
<dbReference type="GO" id="GO:0003735">
    <property type="term" value="F:structural constituent of ribosome"/>
    <property type="evidence" value="ECO:0007669"/>
    <property type="project" value="InterPro"/>
</dbReference>
<accession>A0A8S9A6V5</accession>
<protein>
    <recommendedName>
        <fullName evidence="6">Large ribosomal subunit protein uL29m</fullName>
    </recommendedName>
    <alternativeName>
        <fullName evidence="7">54S ribosomal protein L4, mitochondrial</fullName>
    </alternativeName>
</protein>
<evidence type="ECO:0000256" key="7">
    <source>
        <dbReference type="ARBA" id="ARBA00035399"/>
    </source>
</evidence>
<evidence type="ECO:0000256" key="1">
    <source>
        <dbReference type="ARBA" id="ARBA00004173"/>
    </source>
</evidence>
<dbReference type="OMA" id="YAHGRAW"/>
<feature type="region of interest" description="Disordered" evidence="8">
    <location>
        <begin position="52"/>
        <end position="93"/>
    </location>
</feature>
<keyword evidence="5" id="KW-0687">Ribonucleoprotein</keyword>
<sequence length="267" mass="30094">MASPAALRPSMGAIMQTCRSAAAAPKVAVAVPVRALSTSAALLKRHKYPTARVTRDNSKKRGESALHKSGTRWKLSVSDEPLPEPVPRDELPPIQVDENHGLWDFFYDRETVAMAPIEHAKHGRAWTVSELRKKSWDDLHKLWWVCVKERNRIATANWERTKSELGFGMAEANERDRYVKQTMRGIKHVLTERFYAWEDAVKLAEQDPEIDLSDPERPYKPSSFLEAEETTEPTEATEATSEAQTTTTQADIFTIPSAKSQAEAPRV</sequence>
<evidence type="ECO:0000256" key="6">
    <source>
        <dbReference type="ARBA" id="ARBA00035289"/>
    </source>
</evidence>
<gene>
    <name evidence="9" type="ORF">SMACR_01702</name>
</gene>
<keyword evidence="4" id="KW-0496">Mitochondrion</keyword>
<evidence type="ECO:0000256" key="4">
    <source>
        <dbReference type="ARBA" id="ARBA00023128"/>
    </source>
</evidence>
<dbReference type="AlphaFoldDB" id="A0A8S9A6V5"/>
<proteinExistence type="inferred from homology"/>
<dbReference type="InterPro" id="IPR038340">
    <property type="entry name" value="MRP-L47_sf"/>
</dbReference>
<evidence type="ECO:0000313" key="9">
    <source>
        <dbReference type="EMBL" id="KAA8635892.1"/>
    </source>
</evidence>
<evidence type="ECO:0000313" key="10">
    <source>
        <dbReference type="Proteomes" id="UP000433876"/>
    </source>
</evidence>
<comment type="similarity">
    <text evidence="2">Belongs to the universal ribosomal protein uL29 family.</text>
</comment>
<dbReference type="InterPro" id="IPR010729">
    <property type="entry name" value="Ribosomal_uL29_mit"/>
</dbReference>
<feature type="compositionally biased region" description="Low complexity" evidence="8">
    <location>
        <begin position="233"/>
        <end position="250"/>
    </location>
</feature>